<gene>
    <name evidence="33" type="primary">CDK2</name>
</gene>
<evidence type="ECO:0000259" key="32">
    <source>
        <dbReference type="PROSITE" id="PS50011"/>
    </source>
</evidence>
<proteinExistence type="inferred from homology"/>
<evidence type="ECO:0000256" key="22">
    <source>
        <dbReference type="ARBA" id="ARBA00023212"/>
    </source>
</evidence>
<evidence type="ECO:0000256" key="17">
    <source>
        <dbReference type="ARBA" id="ARBA00022777"/>
    </source>
</evidence>
<keyword evidence="20" id="KW-0007">Acetylation</keyword>
<dbReference type="Pfam" id="PF00069">
    <property type="entry name" value="Pkinase"/>
    <property type="match status" value="1"/>
</dbReference>
<evidence type="ECO:0000256" key="13">
    <source>
        <dbReference type="ARBA" id="ARBA00022741"/>
    </source>
</evidence>
<keyword evidence="9" id="KW-0597">Phosphoprotein</keyword>
<keyword evidence="12" id="KW-0479">Metal-binding</keyword>
<dbReference type="InterPro" id="IPR000719">
    <property type="entry name" value="Prot_kinase_dom"/>
</dbReference>
<dbReference type="PANTHER" id="PTHR24056">
    <property type="entry name" value="CELL DIVISION PROTEIN KINASE"/>
    <property type="match status" value="1"/>
</dbReference>
<dbReference type="InterPro" id="IPR008271">
    <property type="entry name" value="Ser/Thr_kinase_AS"/>
</dbReference>
<comment type="subcellular location">
    <subcellularLocation>
        <location evidence="3">Cytoplasm</location>
        <location evidence="3">Cytoskeleton</location>
        <location evidence="3">Microtubule organizing center</location>
        <location evidence="3">Centrosome</location>
    </subcellularLocation>
    <subcellularLocation>
        <location evidence="2">Endosome</location>
    </subcellularLocation>
    <subcellularLocation>
        <location evidence="4">Nucleus</location>
        <location evidence="4">Cajal body</location>
    </subcellularLocation>
</comment>
<dbReference type="GO" id="GO:0006281">
    <property type="term" value="P:DNA repair"/>
    <property type="evidence" value="ECO:0007669"/>
    <property type="project" value="UniProtKB-KW"/>
</dbReference>
<keyword evidence="34" id="KW-1185">Reference proteome</keyword>
<keyword evidence="11" id="KW-0808">Transferase</keyword>
<dbReference type="GO" id="GO:0015030">
    <property type="term" value="C:Cajal body"/>
    <property type="evidence" value="ECO:0007669"/>
    <property type="project" value="UniProtKB-SubCell"/>
</dbReference>
<dbReference type="GO" id="GO:0005524">
    <property type="term" value="F:ATP binding"/>
    <property type="evidence" value="ECO:0007669"/>
    <property type="project" value="UniProtKB-UniRule"/>
</dbReference>
<feature type="domain" description="Protein kinase" evidence="32">
    <location>
        <begin position="4"/>
        <end position="295"/>
    </location>
</feature>
<evidence type="ECO:0000256" key="19">
    <source>
        <dbReference type="ARBA" id="ARBA00022842"/>
    </source>
</evidence>
<dbReference type="Ensembl" id="ENSBTAT00000088599.1">
    <property type="protein sequence ID" value="ENSBTAP00000088337.1"/>
    <property type="gene ID" value="ENSBTAG00000004021.4"/>
</dbReference>
<dbReference type="EC" id="2.7.11.22" evidence="6"/>
<evidence type="ECO:0000256" key="16">
    <source>
        <dbReference type="ARBA" id="ARBA00022776"/>
    </source>
</evidence>
<evidence type="ECO:0000256" key="27">
    <source>
        <dbReference type="ARBA" id="ARBA00041296"/>
    </source>
</evidence>
<evidence type="ECO:0000256" key="7">
    <source>
        <dbReference type="ARBA" id="ARBA00022490"/>
    </source>
</evidence>
<evidence type="ECO:0000256" key="30">
    <source>
        <dbReference type="PROSITE-ProRule" id="PRU10141"/>
    </source>
</evidence>
<keyword evidence="15" id="KW-0227">DNA damage</keyword>
<feature type="binding site" evidence="30">
    <location>
        <position position="33"/>
    </location>
    <ligand>
        <name>ATP</name>
        <dbReference type="ChEBI" id="CHEBI:30616"/>
    </ligand>
</feature>
<dbReference type="FunFam" id="3.30.200.20:FF:000599">
    <property type="entry name" value="Cyclin-dependent kinase 2"/>
    <property type="match status" value="1"/>
</dbReference>
<dbReference type="GO" id="GO:0046872">
    <property type="term" value="F:metal ion binding"/>
    <property type="evidence" value="ECO:0007669"/>
    <property type="project" value="UniProtKB-KW"/>
</dbReference>
<evidence type="ECO:0000313" key="33">
    <source>
        <dbReference type="Ensembl" id="ENSBTAP00000088337.1"/>
    </source>
</evidence>
<dbReference type="GO" id="GO:0005768">
    <property type="term" value="C:endosome"/>
    <property type="evidence" value="ECO:0007669"/>
    <property type="project" value="UniProtKB-SubCell"/>
</dbReference>
<dbReference type="Gene3D" id="3.30.200.20">
    <property type="entry name" value="Phosphorylase Kinase, domain 1"/>
    <property type="match status" value="1"/>
</dbReference>
<evidence type="ECO:0000256" key="1">
    <source>
        <dbReference type="ARBA" id="ARBA00001946"/>
    </source>
</evidence>
<keyword evidence="16" id="KW-0498">Mitosis</keyword>
<dbReference type="InterPro" id="IPR011009">
    <property type="entry name" value="Kinase-like_dom_sf"/>
</dbReference>
<sequence length="295" mass="33343">MENFQKVEKIGEGTYGVVYKAKNKLTGEVVALKKIRLDTETEGVPSTAIREISLLKELNHPNIVKLLDVIHTENKLYLVFEFLHQDLKKFMDASALTGIPLPLIKSYLFQLLQGLAFCHSHRVLHRDLKPQNLLINADGSIKLADFGLARAFGVPVRTYTHEVVTLWYRAPEILLGCKYYSTAVDIWSLGCIFAEMVWRHAHGLPSPLLPTLKNNRTVSWPRPMVLLLSQGFSSRVAQRGWWRKERAVIADVNHNVRIASNSLASSIQILSQTELNHFCNCASFSLHIFGKISSI</sequence>
<evidence type="ECO:0000313" key="34">
    <source>
        <dbReference type="Proteomes" id="UP000009136"/>
    </source>
</evidence>
<evidence type="ECO:0000256" key="14">
    <source>
        <dbReference type="ARBA" id="ARBA00022753"/>
    </source>
</evidence>
<dbReference type="Gene3D" id="1.10.510.10">
    <property type="entry name" value="Transferase(Phosphotransferase) domain 1"/>
    <property type="match status" value="1"/>
</dbReference>
<keyword evidence="19" id="KW-0460">Magnesium</keyword>
<dbReference type="PROSITE" id="PS50011">
    <property type="entry name" value="PROTEIN_KINASE_DOM"/>
    <property type="match status" value="1"/>
</dbReference>
<dbReference type="Proteomes" id="UP000009136">
    <property type="component" value="Chromosome 5"/>
</dbReference>
<keyword evidence="25" id="KW-0131">Cell cycle</keyword>
<keyword evidence="14" id="KW-0967">Endosome</keyword>
<dbReference type="InterPro" id="IPR050108">
    <property type="entry name" value="CDK"/>
</dbReference>
<dbReference type="GO" id="GO:0005813">
    <property type="term" value="C:centrosome"/>
    <property type="evidence" value="ECO:0007669"/>
    <property type="project" value="UniProtKB-SubCell"/>
</dbReference>
<keyword evidence="24" id="KW-0469">Meiosis</keyword>
<evidence type="ECO:0000256" key="23">
    <source>
        <dbReference type="ARBA" id="ARBA00023242"/>
    </source>
</evidence>
<dbReference type="GO" id="GO:0051321">
    <property type="term" value="P:meiotic cell cycle"/>
    <property type="evidence" value="ECO:0007669"/>
    <property type="project" value="UniProtKB-KW"/>
</dbReference>
<dbReference type="SMART" id="SM00220">
    <property type="entry name" value="S_TKc"/>
    <property type="match status" value="1"/>
</dbReference>
<dbReference type="PROSITE" id="PS00107">
    <property type="entry name" value="PROTEIN_KINASE_ATP"/>
    <property type="match status" value="1"/>
</dbReference>
<keyword evidence="17" id="KW-0418">Kinase</keyword>
<evidence type="ECO:0000256" key="6">
    <source>
        <dbReference type="ARBA" id="ARBA00012425"/>
    </source>
</evidence>
<dbReference type="GO" id="GO:0004693">
    <property type="term" value="F:cyclin-dependent protein serine/threonine kinase activity"/>
    <property type="evidence" value="ECO:0007669"/>
    <property type="project" value="UniProtKB-EC"/>
</dbReference>
<dbReference type="PROSITE" id="PS00108">
    <property type="entry name" value="PROTEIN_KINASE_ST"/>
    <property type="match status" value="1"/>
</dbReference>
<evidence type="ECO:0000256" key="12">
    <source>
        <dbReference type="ARBA" id="ARBA00022723"/>
    </source>
</evidence>
<reference evidence="33" key="1">
    <citation type="submission" date="2018-03" db="EMBL/GenBank/DDBJ databases">
        <title>ARS-UCD1.2.</title>
        <authorList>
            <person name="Rosen B.D."/>
            <person name="Bickhart D.M."/>
            <person name="Koren S."/>
            <person name="Schnabel R.D."/>
            <person name="Hall R."/>
            <person name="Zimin A."/>
            <person name="Dreischer C."/>
            <person name="Schultheiss S."/>
            <person name="Schroeder S.G."/>
            <person name="Elsik C.G."/>
            <person name="Couldrey C."/>
            <person name="Liu G.E."/>
            <person name="Van Tassell C.P."/>
            <person name="Phillippy A.M."/>
            <person name="Smith T.P.L."/>
            <person name="Medrano J.F."/>
        </authorList>
    </citation>
    <scope>NUCLEOTIDE SEQUENCE [LARGE SCALE GENOMIC DNA]</scope>
    <source>
        <strain evidence="33">Hereford</strain>
    </source>
</reference>
<dbReference type="GO" id="GO:0051301">
    <property type="term" value="P:cell division"/>
    <property type="evidence" value="ECO:0007669"/>
    <property type="project" value="UniProtKB-KW"/>
</dbReference>
<comment type="cofactor">
    <cofactor evidence="1">
        <name>Mg(2+)</name>
        <dbReference type="ChEBI" id="CHEBI:18420"/>
    </cofactor>
</comment>
<comment type="catalytic activity">
    <reaction evidence="29">
        <text>L-seryl-[protein] + ATP = O-phospho-L-seryl-[protein] + ADP + H(+)</text>
        <dbReference type="Rhea" id="RHEA:17989"/>
        <dbReference type="Rhea" id="RHEA-COMP:9863"/>
        <dbReference type="Rhea" id="RHEA-COMP:11604"/>
        <dbReference type="ChEBI" id="CHEBI:15378"/>
        <dbReference type="ChEBI" id="CHEBI:29999"/>
        <dbReference type="ChEBI" id="CHEBI:30616"/>
        <dbReference type="ChEBI" id="CHEBI:83421"/>
        <dbReference type="ChEBI" id="CHEBI:456216"/>
        <dbReference type="EC" id="2.7.11.22"/>
    </reaction>
</comment>
<comment type="similarity">
    <text evidence="5">Belongs to the protein kinase superfamily. CMGC Ser/Thr protein kinase family. CDC2/CDKX subfamily.</text>
</comment>
<organism evidence="33 34">
    <name type="scientific">Bos taurus</name>
    <name type="common">Bovine</name>
    <dbReference type="NCBI Taxonomy" id="9913"/>
    <lineage>
        <taxon>Eukaryota</taxon>
        <taxon>Metazoa</taxon>
        <taxon>Chordata</taxon>
        <taxon>Craniata</taxon>
        <taxon>Vertebrata</taxon>
        <taxon>Euteleostomi</taxon>
        <taxon>Mammalia</taxon>
        <taxon>Eutheria</taxon>
        <taxon>Laurasiatheria</taxon>
        <taxon>Artiodactyla</taxon>
        <taxon>Ruminantia</taxon>
        <taxon>Pecora</taxon>
        <taxon>Bovidae</taxon>
        <taxon>Bovinae</taxon>
        <taxon>Bos</taxon>
    </lineage>
</organism>
<evidence type="ECO:0000256" key="29">
    <source>
        <dbReference type="ARBA" id="ARBA00048367"/>
    </source>
</evidence>
<reference evidence="33" key="3">
    <citation type="submission" date="2025-09" db="UniProtKB">
        <authorList>
            <consortium name="Ensembl"/>
        </authorList>
    </citation>
    <scope>IDENTIFICATION</scope>
    <source>
        <strain evidence="33">Hereford</strain>
    </source>
</reference>
<evidence type="ECO:0000256" key="26">
    <source>
        <dbReference type="ARBA" id="ARBA00039265"/>
    </source>
</evidence>
<dbReference type="AlphaFoldDB" id="A0AAA9SWC6"/>
<dbReference type="InterPro" id="IPR017441">
    <property type="entry name" value="Protein_kinase_ATP_BS"/>
</dbReference>
<dbReference type="SUPFAM" id="SSF56112">
    <property type="entry name" value="Protein kinase-like (PK-like)"/>
    <property type="match status" value="1"/>
</dbReference>
<evidence type="ECO:0000256" key="10">
    <source>
        <dbReference type="ARBA" id="ARBA00022618"/>
    </source>
</evidence>
<evidence type="ECO:0000256" key="18">
    <source>
        <dbReference type="ARBA" id="ARBA00022840"/>
    </source>
</evidence>
<reference evidence="33" key="2">
    <citation type="submission" date="2025-08" db="UniProtKB">
        <authorList>
            <consortium name="Ensembl"/>
        </authorList>
    </citation>
    <scope>IDENTIFICATION</scope>
    <source>
        <strain evidence="33">Hereford</strain>
    </source>
</reference>
<dbReference type="GeneTree" id="ENSGT00940000159517"/>
<keyword evidence="10" id="KW-0132">Cell division</keyword>
<keyword evidence="8 31" id="KW-0723">Serine/threonine-protein kinase</keyword>
<evidence type="ECO:0000256" key="3">
    <source>
        <dbReference type="ARBA" id="ARBA00004300"/>
    </source>
</evidence>
<comment type="catalytic activity">
    <reaction evidence="28">
        <text>L-threonyl-[protein] + ATP = O-phospho-L-threonyl-[protein] + ADP + H(+)</text>
        <dbReference type="Rhea" id="RHEA:46608"/>
        <dbReference type="Rhea" id="RHEA-COMP:11060"/>
        <dbReference type="Rhea" id="RHEA-COMP:11605"/>
        <dbReference type="ChEBI" id="CHEBI:15378"/>
        <dbReference type="ChEBI" id="CHEBI:30013"/>
        <dbReference type="ChEBI" id="CHEBI:30616"/>
        <dbReference type="ChEBI" id="CHEBI:61977"/>
        <dbReference type="ChEBI" id="CHEBI:456216"/>
        <dbReference type="EC" id="2.7.11.22"/>
    </reaction>
</comment>
<keyword evidence="13 30" id="KW-0547">Nucleotide-binding</keyword>
<evidence type="ECO:0000256" key="15">
    <source>
        <dbReference type="ARBA" id="ARBA00022763"/>
    </source>
</evidence>
<keyword evidence="21" id="KW-0234">DNA repair</keyword>
<evidence type="ECO:0000256" key="5">
    <source>
        <dbReference type="ARBA" id="ARBA00006485"/>
    </source>
</evidence>
<evidence type="ECO:0000256" key="4">
    <source>
        <dbReference type="ARBA" id="ARBA00004408"/>
    </source>
</evidence>
<keyword evidence="7" id="KW-0963">Cytoplasm</keyword>
<evidence type="ECO:0000256" key="9">
    <source>
        <dbReference type="ARBA" id="ARBA00022553"/>
    </source>
</evidence>
<dbReference type="PANTHER" id="PTHR24056:SF521">
    <property type="entry name" value="CYCLIN-DEPENDENT KINASE 2"/>
    <property type="match status" value="1"/>
</dbReference>
<evidence type="ECO:0000256" key="25">
    <source>
        <dbReference type="ARBA" id="ARBA00023306"/>
    </source>
</evidence>
<evidence type="ECO:0000256" key="31">
    <source>
        <dbReference type="RuleBase" id="RU000304"/>
    </source>
</evidence>
<dbReference type="FunFam" id="1.10.510.10:FF:000328">
    <property type="entry name" value="Cyclin-dependent kinase 20 isoform 2"/>
    <property type="match status" value="1"/>
</dbReference>
<evidence type="ECO:0000256" key="21">
    <source>
        <dbReference type="ARBA" id="ARBA00023204"/>
    </source>
</evidence>
<protein>
    <recommendedName>
        <fullName evidence="26">Cyclin-dependent kinase 2</fullName>
        <ecNumber evidence="6">2.7.11.22</ecNumber>
    </recommendedName>
    <alternativeName>
        <fullName evidence="27">Cell division protein kinase 2</fullName>
    </alternativeName>
</protein>
<keyword evidence="22" id="KW-0206">Cytoskeleton</keyword>
<keyword evidence="18 30" id="KW-0067">ATP-binding</keyword>
<keyword evidence="23" id="KW-0539">Nucleus</keyword>
<evidence type="ECO:0000256" key="28">
    <source>
        <dbReference type="ARBA" id="ARBA00047811"/>
    </source>
</evidence>
<evidence type="ECO:0000256" key="24">
    <source>
        <dbReference type="ARBA" id="ARBA00023254"/>
    </source>
</evidence>
<name>A0AAA9SWC6_BOVIN</name>
<evidence type="ECO:0000256" key="20">
    <source>
        <dbReference type="ARBA" id="ARBA00022990"/>
    </source>
</evidence>
<evidence type="ECO:0000256" key="2">
    <source>
        <dbReference type="ARBA" id="ARBA00004177"/>
    </source>
</evidence>
<evidence type="ECO:0000256" key="8">
    <source>
        <dbReference type="ARBA" id="ARBA00022527"/>
    </source>
</evidence>
<evidence type="ECO:0000256" key="11">
    <source>
        <dbReference type="ARBA" id="ARBA00022679"/>
    </source>
</evidence>
<accession>A0AAA9SWC6</accession>